<dbReference type="InterPro" id="IPR000560">
    <property type="entry name" value="His_Pase_clade-2"/>
</dbReference>
<dbReference type="InterPro" id="IPR029033">
    <property type="entry name" value="His_PPase_superfam"/>
</dbReference>
<dbReference type="GeneID" id="87880659"/>
<gene>
    <name evidence="3" type="ORF">B0T15DRAFT_137192</name>
</gene>
<dbReference type="InterPro" id="IPR050645">
    <property type="entry name" value="Histidine_acid_phosphatase"/>
</dbReference>
<dbReference type="Pfam" id="PF00328">
    <property type="entry name" value="His_Phos_2"/>
    <property type="match status" value="1"/>
</dbReference>
<keyword evidence="2" id="KW-0812">Transmembrane</keyword>
<keyword evidence="4" id="KW-1185">Reference proteome</keyword>
<dbReference type="AlphaFoldDB" id="A0AAJ0GUP6"/>
<protein>
    <submittedName>
        <fullName evidence="3">Histidine phosphatase superfamily</fullName>
    </submittedName>
</protein>
<dbReference type="GO" id="GO:0016791">
    <property type="term" value="F:phosphatase activity"/>
    <property type="evidence" value="ECO:0007669"/>
    <property type="project" value="TreeGrafter"/>
</dbReference>
<organism evidence="3 4">
    <name type="scientific">Chaetomium strumarium</name>
    <dbReference type="NCBI Taxonomy" id="1170767"/>
    <lineage>
        <taxon>Eukaryota</taxon>
        <taxon>Fungi</taxon>
        <taxon>Dikarya</taxon>
        <taxon>Ascomycota</taxon>
        <taxon>Pezizomycotina</taxon>
        <taxon>Sordariomycetes</taxon>
        <taxon>Sordariomycetidae</taxon>
        <taxon>Sordariales</taxon>
        <taxon>Chaetomiaceae</taxon>
        <taxon>Chaetomium</taxon>
    </lineage>
</organism>
<accession>A0AAJ0GUP6</accession>
<reference evidence="3" key="2">
    <citation type="submission" date="2023-06" db="EMBL/GenBank/DDBJ databases">
        <authorList>
            <consortium name="Lawrence Berkeley National Laboratory"/>
            <person name="Mondo S.J."/>
            <person name="Hensen N."/>
            <person name="Bonometti L."/>
            <person name="Westerberg I."/>
            <person name="Brannstrom I.O."/>
            <person name="Guillou S."/>
            <person name="Cros-Aarteil S."/>
            <person name="Calhoun S."/>
            <person name="Haridas S."/>
            <person name="Kuo A."/>
            <person name="Pangilinan J."/>
            <person name="Riley R."/>
            <person name="Labutti K."/>
            <person name="Andreopoulos B."/>
            <person name="Lipzen A."/>
            <person name="Chen C."/>
            <person name="Yanf M."/>
            <person name="Daum C."/>
            <person name="Ng V."/>
            <person name="Clum A."/>
            <person name="Steindorff A."/>
            <person name="Ohm R."/>
            <person name="Martin F."/>
            <person name="Silar P."/>
            <person name="Natvig D."/>
            <person name="Lalanne C."/>
            <person name="Gautier V."/>
            <person name="Ament-Velasquez S.L."/>
            <person name="Kruys A."/>
            <person name="Hutchinson M.I."/>
            <person name="Powell A.J."/>
            <person name="Barry K."/>
            <person name="Miller A.N."/>
            <person name="Grigoriev I.V."/>
            <person name="Debuchy R."/>
            <person name="Gladieux P."/>
            <person name="Thoren M.H."/>
            <person name="Johannesson H."/>
        </authorList>
    </citation>
    <scope>NUCLEOTIDE SEQUENCE</scope>
    <source>
        <strain evidence="3">CBS 333.67</strain>
    </source>
</reference>
<evidence type="ECO:0000256" key="1">
    <source>
        <dbReference type="ARBA" id="ARBA00005375"/>
    </source>
</evidence>
<evidence type="ECO:0000313" key="3">
    <source>
        <dbReference type="EMBL" id="KAK3306310.1"/>
    </source>
</evidence>
<comment type="caution">
    <text evidence="3">The sequence shown here is derived from an EMBL/GenBank/DDBJ whole genome shotgun (WGS) entry which is preliminary data.</text>
</comment>
<dbReference type="Gene3D" id="3.40.50.1240">
    <property type="entry name" value="Phosphoglycerate mutase-like"/>
    <property type="match status" value="1"/>
</dbReference>
<reference evidence="3" key="1">
    <citation type="journal article" date="2023" name="Mol. Phylogenet. Evol.">
        <title>Genome-scale phylogeny and comparative genomics of the fungal order Sordariales.</title>
        <authorList>
            <person name="Hensen N."/>
            <person name="Bonometti L."/>
            <person name="Westerberg I."/>
            <person name="Brannstrom I.O."/>
            <person name="Guillou S."/>
            <person name="Cros-Aarteil S."/>
            <person name="Calhoun S."/>
            <person name="Haridas S."/>
            <person name="Kuo A."/>
            <person name="Mondo S."/>
            <person name="Pangilinan J."/>
            <person name="Riley R."/>
            <person name="LaButti K."/>
            <person name="Andreopoulos B."/>
            <person name="Lipzen A."/>
            <person name="Chen C."/>
            <person name="Yan M."/>
            <person name="Daum C."/>
            <person name="Ng V."/>
            <person name="Clum A."/>
            <person name="Steindorff A."/>
            <person name="Ohm R.A."/>
            <person name="Martin F."/>
            <person name="Silar P."/>
            <person name="Natvig D.O."/>
            <person name="Lalanne C."/>
            <person name="Gautier V."/>
            <person name="Ament-Velasquez S.L."/>
            <person name="Kruys A."/>
            <person name="Hutchinson M.I."/>
            <person name="Powell A.J."/>
            <person name="Barry K."/>
            <person name="Miller A.N."/>
            <person name="Grigoriev I.V."/>
            <person name="Debuchy R."/>
            <person name="Gladieux P."/>
            <person name="Hiltunen Thoren M."/>
            <person name="Johannesson H."/>
        </authorList>
    </citation>
    <scope>NUCLEOTIDE SEQUENCE</scope>
    <source>
        <strain evidence="3">CBS 333.67</strain>
    </source>
</reference>
<evidence type="ECO:0000256" key="2">
    <source>
        <dbReference type="SAM" id="Phobius"/>
    </source>
</evidence>
<feature type="transmembrane region" description="Helical" evidence="2">
    <location>
        <begin position="433"/>
        <end position="456"/>
    </location>
</feature>
<dbReference type="PANTHER" id="PTHR11567">
    <property type="entry name" value="ACID PHOSPHATASE-RELATED"/>
    <property type="match status" value="1"/>
</dbReference>
<keyword evidence="2" id="KW-0472">Membrane</keyword>
<comment type="similarity">
    <text evidence="1">Belongs to the histidine acid phosphatase family.</text>
</comment>
<evidence type="ECO:0000313" key="4">
    <source>
        <dbReference type="Proteomes" id="UP001273166"/>
    </source>
</evidence>
<name>A0AAJ0GUP6_9PEZI</name>
<dbReference type="PANTHER" id="PTHR11567:SF142">
    <property type="entry name" value="PHOSPHOGLYCERATE MUTASE-LIKE PROTEIN"/>
    <property type="match status" value="1"/>
</dbReference>
<sequence>MHAPVSAFALGGALFAASGAAHIVHGVLVFSRHGDRTAKHFGNASLTSLGAQQVFQVGSDYRARYLSSASSSRISKISEFEYVPAQVWASAPDEPILLGTATAFLQGLYPPLGDVQPTLTATGLANGSSVSGPLSGYQYVTLHGVDDESPETVWIKGDDNCPAVKAASASFNLSAEYQAREAATRDFYRGLYPLLSDYYASADDLSYTKAFDIFDLVNVERIHNASSPARNISDADFLQLRTLADSAEFGANFNASQPARSIHARTFAAAVVRHLNQTLSSTATKQQPKFTLLTGSYDTFLAFFGLAGLTSVSDDFYGLPDYASTMAFELFSPTDDSAGLQVGQPYVRYLFRNGTQGELQAYPLFGTDKEEMPWTEFAGAVSQRGAIGDVGTWCGECRSEAVFCAAYTNNGAGDGAATAVDLDGGSSVGRGSWIAVLVVMAVAIAGNLVWAGMWLVQRQRKTAVAAAAAADKGYDDSVRSYGGKESV</sequence>
<dbReference type="EMBL" id="JAUDZG010000003">
    <property type="protein sequence ID" value="KAK3306310.1"/>
    <property type="molecule type" value="Genomic_DNA"/>
</dbReference>
<dbReference type="Proteomes" id="UP001273166">
    <property type="component" value="Unassembled WGS sequence"/>
</dbReference>
<dbReference type="SUPFAM" id="SSF53254">
    <property type="entry name" value="Phosphoglycerate mutase-like"/>
    <property type="match status" value="1"/>
</dbReference>
<keyword evidence="2" id="KW-1133">Transmembrane helix</keyword>
<dbReference type="RefSeq" id="XP_062722090.1">
    <property type="nucleotide sequence ID" value="XM_062861830.1"/>
</dbReference>
<proteinExistence type="inferred from homology"/>